<evidence type="ECO:0000256" key="2">
    <source>
        <dbReference type="ARBA" id="ARBA00022980"/>
    </source>
</evidence>
<dbReference type="PANTHER" id="PTHR14503">
    <property type="entry name" value="MITOCHONDRIAL RIBOSOMAL PROTEIN 34 FAMILY MEMBER"/>
    <property type="match status" value="1"/>
</dbReference>
<dbReference type="GO" id="GO:0003735">
    <property type="term" value="F:structural constituent of ribosome"/>
    <property type="evidence" value="ECO:0007669"/>
    <property type="project" value="InterPro"/>
</dbReference>
<dbReference type="InterPro" id="IPR000271">
    <property type="entry name" value="Ribosomal_bL34"/>
</dbReference>
<organism evidence="6 7">
    <name type="scientific">Synaphobranchus kaupii</name>
    <name type="common">Kaup's arrowtooth eel</name>
    <dbReference type="NCBI Taxonomy" id="118154"/>
    <lineage>
        <taxon>Eukaryota</taxon>
        <taxon>Metazoa</taxon>
        <taxon>Chordata</taxon>
        <taxon>Craniata</taxon>
        <taxon>Vertebrata</taxon>
        <taxon>Euteleostomi</taxon>
        <taxon>Actinopterygii</taxon>
        <taxon>Neopterygii</taxon>
        <taxon>Teleostei</taxon>
        <taxon>Anguilliformes</taxon>
        <taxon>Synaphobranchidae</taxon>
        <taxon>Synaphobranchus</taxon>
    </lineage>
</organism>
<evidence type="ECO:0000256" key="1">
    <source>
        <dbReference type="ARBA" id="ARBA00010111"/>
    </source>
</evidence>
<dbReference type="OrthoDB" id="431691at2759"/>
<evidence type="ECO:0000256" key="4">
    <source>
        <dbReference type="ARBA" id="ARBA00035274"/>
    </source>
</evidence>
<dbReference type="FunFam" id="1.10.287.3980:FF:000001">
    <property type="entry name" value="Mitochondrial ribosomal protein L34"/>
    <property type="match status" value="1"/>
</dbReference>
<dbReference type="Gene3D" id="1.10.287.3980">
    <property type="match status" value="1"/>
</dbReference>
<dbReference type="Proteomes" id="UP001152622">
    <property type="component" value="Chromosome 19"/>
</dbReference>
<evidence type="ECO:0000256" key="3">
    <source>
        <dbReference type="ARBA" id="ARBA00023274"/>
    </source>
</evidence>
<dbReference type="AlphaFoldDB" id="A0A9Q1IC60"/>
<dbReference type="PANTHER" id="PTHR14503:SF4">
    <property type="entry name" value="LARGE RIBOSOMAL SUBUNIT PROTEIN BL34M"/>
    <property type="match status" value="1"/>
</dbReference>
<reference evidence="6" key="1">
    <citation type="journal article" date="2023" name="Science">
        <title>Genome structures resolve the early diversification of teleost fishes.</title>
        <authorList>
            <person name="Parey E."/>
            <person name="Louis A."/>
            <person name="Montfort J."/>
            <person name="Bouchez O."/>
            <person name="Roques C."/>
            <person name="Iampietro C."/>
            <person name="Lluch J."/>
            <person name="Castinel A."/>
            <person name="Donnadieu C."/>
            <person name="Desvignes T."/>
            <person name="Floi Bucao C."/>
            <person name="Jouanno E."/>
            <person name="Wen M."/>
            <person name="Mejri S."/>
            <person name="Dirks R."/>
            <person name="Jansen H."/>
            <person name="Henkel C."/>
            <person name="Chen W.J."/>
            <person name="Zahm M."/>
            <person name="Cabau C."/>
            <person name="Klopp C."/>
            <person name="Thompson A.W."/>
            <person name="Robinson-Rechavi M."/>
            <person name="Braasch I."/>
            <person name="Lecointre G."/>
            <person name="Bobe J."/>
            <person name="Postlethwait J.H."/>
            <person name="Berthelot C."/>
            <person name="Roest Crollius H."/>
            <person name="Guiguen Y."/>
        </authorList>
    </citation>
    <scope>NUCLEOTIDE SEQUENCE</scope>
    <source>
        <strain evidence="6">WJC10195</strain>
    </source>
</reference>
<gene>
    <name evidence="6" type="ORF">SKAU_G00375930</name>
</gene>
<evidence type="ECO:0000256" key="5">
    <source>
        <dbReference type="ARBA" id="ARBA00035434"/>
    </source>
</evidence>
<dbReference type="GO" id="GO:0005762">
    <property type="term" value="C:mitochondrial large ribosomal subunit"/>
    <property type="evidence" value="ECO:0007669"/>
    <property type="project" value="TreeGrafter"/>
</dbReference>
<dbReference type="Pfam" id="PF00468">
    <property type="entry name" value="Ribosomal_L34"/>
    <property type="match status" value="1"/>
</dbReference>
<name>A0A9Q1IC60_SYNKA</name>
<keyword evidence="2" id="KW-0689">Ribosomal protein</keyword>
<keyword evidence="3" id="KW-0687">Ribonucleoprotein</keyword>
<evidence type="ECO:0000313" key="6">
    <source>
        <dbReference type="EMBL" id="KAJ8336373.1"/>
    </source>
</evidence>
<dbReference type="GO" id="GO:0006412">
    <property type="term" value="P:translation"/>
    <property type="evidence" value="ECO:0007669"/>
    <property type="project" value="InterPro"/>
</dbReference>
<comment type="caution">
    <text evidence="6">The sequence shown here is derived from an EMBL/GenBank/DDBJ whole genome shotgun (WGS) entry which is preliminary data.</text>
</comment>
<dbReference type="EMBL" id="JAINUF010000019">
    <property type="protein sequence ID" value="KAJ8336373.1"/>
    <property type="molecule type" value="Genomic_DNA"/>
</dbReference>
<proteinExistence type="inferred from homology"/>
<keyword evidence="7" id="KW-1185">Reference proteome</keyword>
<evidence type="ECO:0000313" key="7">
    <source>
        <dbReference type="Proteomes" id="UP001152622"/>
    </source>
</evidence>
<sequence length="117" mass="13182">MNLLRSTFLLSRGIGCSTCRVVAMQLAAPLFRTVSSWILSRTPELCKAAGSGPLGAGRLQNLPWQHQQVRGVKRGTEYQPKNIKRLRTHGWDKRTRTRGGIEVILRRMLKGRKSLTV</sequence>
<comment type="similarity">
    <text evidence="1">Belongs to the bacterial ribosomal protein bL34 family.</text>
</comment>
<dbReference type="NCBIfam" id="TIGR01030">
    <property type="entry name" value="rpmH_bact"/>
    <property type="match status" value="1"/>
</dbReference>
<accession>A0A9Q1IC60</accession>
<protein>
    <recommendedName>
        <fullName evidence="4">Large ribosomal subunit protein bL34m</fullName>
    </recommendedName>
    <alternativeName>
        <fullName evidence="5">39S ribosomal protein L34, mitochondrial</fullName>
    </alternativeName>
</protein>